<evidence type="ECO:0000313" key="2">
    <source>
        <dbReference type="Proteomes" id="UP000241118"/>
    </source>
</evidence>
<accession>A0A2P8I1Q9</accession>
<dbReference type="Proteomes" id="UP000241118">
    <property type="component" value="Unassembled WGS sequence"/>
</dbReference>
<protein>
    <submittedName>
        <fullName evidence="1">Putative alkaline shock family protein YloU</fullName>
    </submittedName>
</protein>
<gene>
    <name evidence="1" type="ORF">B0I31_11370</name>
</gene>
<sequence length="105" mass="11107">MTGPDQAEGSLEIHPTVVRKVAAHAVRLVPGAEPSAAVKVGVGEADGDLELVVKLALPYPAPVRTAAADVRRHVTEEVERITGYRVRSLALTVSALRAPTRPRVV</sequence>
<dbReference type="EMBL" id="PYAX01000013">
    <property type="protein sequence ID" value="PSL52398.1"/>
    <property type="molecule type" value="Genomic_DNA"/>
</dbReference>
<dbReference type="AlphaFoldDB" id="A0A2P8I1Q9"/>
<evidence type="ECO:0000313" key="1">
    <source>
        <dbReference type="EMBL" id="PSL52398.1"/>
    </source>
</evidence>
<name>A0A2P8I1Q9_SACCR</name>
<reference evidence="1 2" key="1">
    <citation type="submission" date="2018-03" db="EMBL/GenBank/DDBJ databases">
        <title>Genomic Encyclopedia of Type Strains, Phase III (KMG-III): the genomes of soil and plant-associated and newly described type strains.</title>
        <authorList>
            <person name="Whitman W."/>
        </authorList>
    </citation>
    <scope>NUCLEOTIDE SEQUENCE [LARGE SCALE GENOMIC DNA]</scope>
    <source>
        <strain evidence="1 2">CGMCC 4.7097</strain>
    </source>
</reference>
<organism evidence="1 2">
    <name type="scientific">Saccharothrix carnea</name>
    <dbReference type="NCBI Taxonomy" id="1280637"/>
    <lineage>
        <taxon>Bacteria</taxon>
        <taxon>Bacillati</taxon>
        <taxon>Actinomycetota</taxon>
        <taxon>Actinomycetes</taxon>
        <taxon>Pseudonocardiales</taxon>
        <taxon>Pseudonocardiaceae</taxon>
        <taxon>Saccharothrix</taxon>
    </lineage>
</organism>
<proteinExistence type="predicted"/>
<keyword evidence="2" id="KW-1185">Reference proteome</keyword>
<dbReference type="OrthoDB" id="3699309at2"/>
<comment type="caution">
    <text evidence="1">The sequence shown here is derived from an EMBL/GenBank/DDBJ whole genome shotgun (WGS) entry which is preliminary data.</text>
</comment>